<reference evidence="11 12" key="1">
    <citation type="submission" date="2020-12" db="EMBL/GenBank/DDBJ databases">
        <authorList>
            <person name="Shan Y."/>
        </authorList>
    </citation>
    <scope>NUCLEOTIDE SEQUENCE [LARGE SCALE GENOMIC DNA]</scope>
    <source>
        <strain evidence="12">csc3.9</strain>
    </source>
</reference>
<dbReference type="GO" id="GO:0005886">
    <property type="term" value="C:plasma membrane"/>
    <property type="evidence" value="ECO:0007669"/>
    <property type="project" value="UniProtKB-SubCell"/>
</dbReference>
<dbReference type="GO" id="GO:0015628">
    <property type="term" value="P:protein secretion by the type II secretion system"/>
    <property type="evidence" value="ECO:0007669"/>
    <property type="project" value="InterPro"/>
</dbReference>
<dbReference type="KEGG" id="snan:I6N98_10965"/>
<sequence length="240" mass="25791">MKRILLGFLALLVLLLFVAWRAPAWVLLDQLDGQVPGLALGASDGRLWRGRLDQVNYDGLALEGVSWRLQPLAALSGRPLAVAVESPLSLQAELGLPEGQQLKLYDVNLEGRIAALLEAVALPSMGFNGDYRAEMSSAVISPQGCSEFAGSLHLARLSGDIDGLADLGAVDATVSCQNRGLRIVIDEDNPMRVRGTVNLWFNGRSTGQVTISPPQGSALYQSLTQFLGRPSNGKDFQIRL</sequence>
<accession>A0A7T4QY34</accession>
<evidence type="ECO:0000313" key="11">
    <source>
        <dbReference type="EMBL" id="QQD16905.1"/>
    </source>
</evidence>
<dbReference type="EMBL" id="CP066167">
    <property type="protein sequence ID" value="QQD16905.1"/>
    <property type="molecule type" value="Genomic_DNA"/>
</dbReference>
<dbReference type="GO" id="GO:0015627">
    <property type="term" value="C:type II protein secretion system complex"/>
    <property type="evidence" value="ECO:0007669"/>
    <property type="project" value="InterPro"/>
</dbReference>
<evidence type="ECO:0000256" key="1">
    <source>
        <dbReference type="ARBA" id="ARBA00004533"/>
    </source>
</evidence>
<keyword evidence="7" id="KW-0812">Transmembrane</keyword>
<evidence type="ECO:0000256" key="8">
    <source>
        <dbReference type="ARBA" id="ARBA00022927"/>
    </source>
</evidence>
<evidence type="ECO:0000256" key="10">
    <source>
        <dbReference type="ARBA" id="ARBA00030772"/>
    </source>
</evidence>
<evidence type="ECO:0000256" key="5">
    <source>
        <dbReference type="ARBA" id="ARBA00022475"/>
    </source>
</evidence>
<gene>
    <name evidence="11" type="primary">gspN</name>
    <name evidence="11" type="ORF">I6N98_10965</name>
</gene>
<proteinExistence type="inferred from homology"/>
<keyword evidence="9" id="KW-0472">Membrane</keyword>
<evidence type="ECO:0000256" key="2">
    <source>
        <dbReference type="ARBA" id="ARBA00007208"/>
    </source>
</evidence>
<keyword evidence="4" id="KW-0813">Transport</keyword>
<keyword evidence="8" id="KW-0653">Protein transport</keyword>
<dbReference type="Proteomes" id="UP000596063">
    <property type="component" value="Chromosome"/>
</dbReference>
<comment type="subcellular location">
    <subcellularLocation>
        <location evidence="1">Cell inner membrane</location>
    </subcellularLocation>
</comment>
<keyword evidence="6" id="KW-0997">Cell inner membrane</keyword>
<dbReference type="RefSeq" id="WP_198568407.1">
    <property type="nucleotide sequence ID" value="NZ_CP066167.1"/>
</dbReference>
<name>A0A7T4QY34_9GAMM</name>
<evidence type="ECO:0000256" key="7">
    <source>
        <dbReference type="ARBA" id="ARBA00022692"/>
    </source>
</evidence>
<keyword evidence="12" id="KW-1185">Reference proteome</keyword>
<keyword evidence="5" id="KW-1003">Cell membrane</keyword>
<dbReference type="InterPro" id="IPR022792">
    <property type="entry name" value="T2SS_protein-GspN"/>
</dbReference>
<evidence type="ECO:0000313" key="12">
    <source>
        <dbReference type="Proteomes" id="UP000596063"/>
    </source>
</evidence>
<evidence type="ECO:0000256" key="9">
    <source>
        <dbReference type="ARBA" id="ARBA00023136"/>
    </source>
</evidence>
<dbReference type="Pfam" id="PF01203">
    <property type="entry name" value="T2SSN"/>
    <property type="match status" value="1"/>
</dbReference>
<comment type="similarity">
    <text evidence="2">Belongs to the GSP N family.</text>
</comment>
<organism evidence="11 12">
    <name type="scientific">Spongiibacter nanhainus</name>
    <dbReference type="NCBI Taxonomy" id="2794344"/>
    <lineage>
        <taxon>Bacteria</taxon>
        <taxon>Pseudomonadati</taxon>
        <taxon>Pseudomonadota</taxon>
        <taxon>Gammaproteobacteria</taxon>
        <taxon>Cellvibrionales</taxon>
        <taxon>Spongiibacteraceae</taxon>
        <taxon>Spongiibacter</taxon>
    </lineage>
</organism>
<protein>
    <recommendedName>
        <fullName evidence="3">Type II secretion system protein N</fullName>
    </recommendedName>
    <alternativeName>
        <fullName evidence="10">General secretion pathway protein N</fullName>
    </alternativeName>
</protein>
<evidence type="ECO:0000256" key="6">
    <source>
        <dbReference type="ARBA" id="ARBA00022519"/>
    </source>
</evidence>
<evidence type="ECO:0000256" key="4">
    <source>
        <dbReference type="ARBA" id="ARBA00022448"/>
    </source>
</evidence>
<dbReference type="AlphaFoldDB" id="A0A7T4QY34"/>
<evidence type="ECO:0000256" key="3">
    <source>
        <dbReference type="ARBA" id="ARBA00021563"/>
    </source>
</evidence>